<comment type="caution">
    <text evidence="1">The sequence shown here is derived from an EMBL/GenBank/DDBJ whole genome shotgun (WGS) entry which is preliminary data.</text>
</comment>
<keyword evidence="1" id="KW-0255">Endonuclease</keyword>
<reference evidence="1" key="1">
    <citation type="submission" date="2024-02" db="EMBL/GenBank/DDBJ databases">
        <title>Bacteria isolated from the canopy kelp, Nereocystis luetkeana.</title>
        <authorList>
            <person name="Pfister C.A."/>
            <person name="Younker I.T."/>
            <person name="Light S.H."/>
        </authorList>
    </citation>
    <scope>NUCLEOTIDE SEQUENCE</scope>
    <source>
        <strain evidence="1">TN.2.01</strain>
    </source>
</reference>
<keyword evidence="2" id="KW-1185">Reference proteome</keyword>
<accession>A0ACC6R2I7</accession>
<sequence>MEFKSYSFKDLLENIVDNRGKTCPVQSSGIPLIATNCIKDNSLYAEYERVRYISDETYKTWFRGHPEPEDIIFVCKGSPGRVAWVQNPVSYCIAQDMVAIRANKSVIDSKFLFALLRSPKAQKSILNMHVGTMIPHFKKGDFSKLYFDIPSDLEYQKWAGKVYFSFSEKIELNKQTNQTLEQMAQALFKSWFVDFDPVFDNLLASADFNLENLENRLPDELKQKAQRRLAALNSLENAAECKASLIALAHELQAQLSTKEAAQAAVSAAETPVKPNFIANPNILAQHANTHAHFPNEFEHNEQLGWIPKGWEVNDIDKVSSAIIDHRGKTPKKLGGDWSLSGFPAISAKNIKSGRLVREDTIRYVDTDMYNKWMKTPLQQGDIAMTSEAPLGELYYFADDSNYLLSQRLYGIRADKEKCSTSFLYYWLQSDFARADLDGRATGTTVVGIRQSELRKVLVLTPSIKVLNIFDSIAESYLLKMEQNEKSNSQLTKLRDTLLPKLISGELQIPDEATDEKTVD</sequence>
<name>A0ACC6R2I7_9GAMM</name>
<evidence type="ECO:0000313" key="2">
    <source>
        <dbReference type="Proteomes" id="UP001374952"/>
    </source>
</evidence>
<dbReference type="EMBL" id="JBAKAX010000006">
    <property type="protein sequence ID" value="MEL0604124.1"/>
    <property type="molecule type" value="Genomic_DNA"/>
</dbReference>
<dbReference type="EC" id="3.1.21.-" evidence="1"/>
<keyword evidence="1" id="KW-0378">Hydrolase</keyword>
<protein>
    <submittedName>
        <fullName evidence="1">Restriction endonuclease subunit S</fullName>
        <ecNumber evidence="1">3.1.21.-</ecNumber>
    </submittedName>
</protein>
<proteinExistence type="predicted"/>
<gene>
    <name evidence="1" type="ORF">V6250_08090</name>
</gene>
<organism evidence="1 2">
    <name type="scientific">Pseudoalteromonas undina</name>
    <dbReference type="NCBI Taxonomy" id="43660"/>
    <lineage>
        <taxon>Bacteria</taxon>
        <taxon>Pseudomonadati</taxon>
        <taxon>Pseudomonadota</taxon>
        <taxon>Gammaproteobacteria</taxon>
        <taxon>Alteromonadales</taxon>
        <taxon>Pseudoalteromonadaceae</taxon>
        <taxon>Pseudoalteromonas</taxon>
    </lineage>
</organism>
<keyword evidence="1" id="KW-0540">Nuclease</keyword>
<evidence type="ECO:0000313" key="1">
    <source>
        <dbReference type="EMBL" id="MEL0604124.1"/>
    </source>
</evidence>
<dbReference type="Proteomes" id="UP001374952">
    <property type="component" value="Unassembled WGS sequence"/>
</dbReference>